<dbReference type="GO" id="GO:0009234">
    <property type="term" value="P:menaquinone biosynthetic process"/>
    <property type="evidence" value="ECO:0007669"/>
    <property type="project" value="UniProtKB-UniRule"/>
</dbReference>
<keyword evidence="4 6" id="KW-0786">Thiamine pyrophosphate</keyword>
<dbReference type="SUPFAM" id="SSF52518">
    <property type="entry name" value="Thiamin diphosphate-binding fold (THDP-binding)"/>
    <property type="match status" value="2"/>
</dbReference>
<dbReference type="GO" id="GO:0000287">
    <property type="term" value="F:magnesium ion binding"/>
    <property type="evidence" value="ECO:0007669"/>
    <property type="project" value="UniProtKB-UniRule"/>
</dbReference>
<keyword evidence="1 6" id="KW-0808">Transferase</keyword>
<dbReference type="EMBL" id="CANL01000038">
    <property type="protein sequence ID" value="CCM64654.1"/>
    <property type="molecule type" value="Genomic_DNA"/>
</dbReference>
<dbReference type="UniPathway" id="UPA01057">
    <property type="reaction ID" value="UER00164"/>
</dbReference>
<feature type="domain" description="Thiamine pyrophosphate enzyme N-terminal TPP-binding" evidence="8">
    <location>
        <begin position="17"/>
        <end position="140"/>
    </location>
</feature>
<proteinExistence type="inferred from homology"/>
<dbReference type="HAMAP" id="MF_01659">
    <property type="entry name" value="MenD"/>
    <property type="match status" value="1"/>
</dbReference>
<dbReference type="OrthoDB" id="9791859at2"/>
<keyword evidence="3 6" id="KW-0460">Magnesium</keyword>
<dbReference type="RefSeq" id="WP_012228875.1">
    <property type="nucleotide sequence ID" value="NZ_HG422565.1"/>
</dbReference>
<feature type="domain" description="Thiamine pyrophosphate enzyme TPP-binding" evidence="7">
    <location>
        <begin position="473"/>
        <end position="581"/>
    </location>
</feature>
<name>R4Z147_9ACTN</name>
<organism evidence="9 10">
    <name type="scientific">Candidatus Neomicrothrix parvicella RN1</name>
    <dbReference type="NCBI Taxonomy" id="1229780"/>
    <lineage>
        <taxon>Bacteria</taxon>
        <taxon>Bacillati</taxon>
        <taxon>Actinomycetota</taxon>
        <taxon>Acidimicrobiia</taxon>
        <taxon>Acidimicrobiales</taxon>
        <taxon>Microthrixaceae</taxon>
        <taxon>Candidatus Neomicrothrix</taxon>
    </lineage>
</organism>
<dbReference type="EC" id="2.2.1.9" evidence="6"/>
<accession>R4Z147</accession>
<dbReference type="Pfam" id="PF02775">
    <property type="entry name" value="TPP_enzyme_C"/>
    <property type="match status" value="1"/>
</dbReference>
<dbReference type="Proteomes" id="UP000018291">
    <property type="component" value="Unassembled WGS sequence"/>
</dbReference>
<comment type="catalytic activity">
    <reaction evidence="6">
        <text>isochorismate + 2-oxoglutarate + H(+) = 5-enolpyruvoyl-6-hydroxy-2-succinyl-cyclohex-3-ene-1-carboxylate + CO2</text>
        <dbReference type="Rhea" id="RHEA:25593"/>
        <dbReference type="ChEBI" id="CHEBI:15378"/>
        <dbReference type="ChEBI" id="CHEBI:16526"/>
        <dbReference type="ChEBI" id="CHEBI:16810"/>
        <dbReference type="ChEBI" id="CHEBI:29780"/>
        <dbReference type="ChEBI" id="CHEBI:58818"/>
        <dbReference type="EC" id="2.2.1.9"/>
    </reaction>
</comment>
<dbReference type="InterPro" id="IPR029061">
    <property type="entry name" value="THDP-binding"/>
</dbReference>
<comment type="similarity">
    <text evidence="6">Belongs to the TPP enzyme family. MenD subfamily.</text>
</comment>
<evidence type="ECO:0000256" key="6">
    <source>
        <dbReference type="HAMAP-Rule" id="MF_01659"/>
    </source>
</evidence>
<dbReference type="NCBIfam" id="TIGR00173">
    <property type="entry name" value="menD"/>
    <property type="match status" value="1"/>
</dbReference>
<dbReference type="AlphaFoldDB" id="R4Z147"/>
<keyword evidence="5 6" id="KW-0464">Manganese</keyword>
<comment type="pathway">
    <text evidence="6">Quinol/quinone metabolism; 1,4-dihydroxy-2-naphthoate biosynthesis; 1,4-dihydroxy-2-naphthoate from chorismate: step 2/7.</text>
</comment>
<comment type="cofactor">
    <cofactor evidence="6">
        <name>thiamine diphosphate</name>
        <dbReference type="ChEBI" id="CHEBI:58937"/>
    </cofactor>
    <text evidence="6">Binds 1 thiamine pyrophosphate per subunit.</text>
</comment>
<comment type="function">
    <text evidence="6">Catalyzes the thiamine diphosphate-dependent decarboxylation of 2-oxoglutarate and the subsequent addition of the resulting succinic semialdehyde-thiamine pyrophosphate anion to isochorismate to yield 2-succinyl-5-enolpyruvyl-6-hydroxy-3-cyclohexene-1-carboxylate (SEPHCHC).</text>
</comment>
<dbReference type="InterPro" id="IPR004433">
    <property type="entry name" value="MenaQ_synth_MenD"/>
</dbReference>
<dbReference type="InterPro" id="IPR011766">
    <property type="entry name" value="TPP_enzyme_TPP-bd"/>
</dbReference>
<comment type="pathway">
    <text evidence="6">Quinol/quinone metabolism; menaquinone biosynthesis.</text>
</comment>
<dbReference type="Gene3D" id="3.40.50.1220">
    <property type="entry name" value="TPP-binding domain"/>
    <property type="match status" value="1"/>
</dbReference>
<evidence type="ECO:0000256" key="2">
    <source>
        <dbReference type="ARBA" id="ARBA00022723"/>
    </source>
</evidence>
<dbReference type="PANTHER" id="PTHR42916:SF1">
    <property type="entry name" value="PROTEIN PHYLLO, CHLOROPLASTIC"/>
    <property type="match status" value="1"/>
</dbReference>
<evidence type="ECO:0000256" key="1">
    <source>
        <dbReference type="ARBA" id="ARBA00022679"/>
    </source>
</evidence>
<comment type="subunit">
    <text evidence="6">Homodimer.</text>
</comment>
<dbReference type="HOGENOM" id="CLU_006051_4_0_11"/>
<dbReference type="eggNOG" id="COG1165">
    <property type="taxonomic scope" value="Bacteria"/>
</dbReference>
<sequence>MSSDDGPVPHDPDVAVTFAATLIDQWRRRGVRHVIVSPGSRSTPLVLGLQWVLDQQAADAGDALRAHLVLDERSAAFQAVGVARAGGRPAVLMCTSGTAAVEYHPAVVEAHLAALPLLICTADRPPELQGTGAPQTIDQRNLFGTSVRSYLEPGPPTQAGSRGWRLLADEAFRTATGLRPGPVHLNLAFREPLVGAVGHLPPSTDVDVGDHQVPMRAAPLQEPLERSVLERLVERCSGRRVVVMAGERAVPTDAPTDVRQRMLDGAALLGWPVLADPLSGLRLDHLAVVPNFDPILRSEVVARSLLPDLVIRLGGLVSSKVGNRWLAGVAEQVAVDPGGWFPDPDQVVAERLDAEPALLIERLVETLDHRRAGVTPEGPDRSAAGHRLKVAPPDWTDRWRRVSQAVAEELYRARPDVVESAALAAALDGVPAGGHLVVSSSMPVRDLEWFGPQVPAGVTVHSNRGANGIDGVIATAVGVAHTGAPTVAVVGDLAMLHDVGSLISAAAVSNLAVVVIDNGGGGIFSFLSQHELLPDDQFERWWGTPSGVDVVAAASGLGLEVADVRPSELAGELQRRLAAGLSEGTAATGGSVAPRRRTALCRVVSNRETNLVQHQRLLSKLAASAEAALGIDP</sequence>
<evidence type="ECO:0000313" key="10">
    <source>
        <dbReference type="Proteomes" id="UP000018291"/>
    </source>
</evidence>
<dbReference type="UniPathway" id="UPA00079"/>
<dbReference type="GO" id="GO:0030145">
    <property type="term" value="F:manganese ion binding"/>
    <property type="evidence" value="ECO:0007669"/>
    <property type="project" value="UniProtKB-UniRule"/>
</dbReference>
<dbReference type="GO" id="GO:0070204">
    <property type="term" value="F:2-succinyl-5-enolpyruvyl-6-hydroxy-3-cyclohexene-1-carboxylic-acid synthase activity"/>
    <property type="evidence" value="ECO:0007669"/>
    <property type="project" value="UniProtKB-UniRule"/>
</dbReference>
<keyword evidence="10" id="KW-1185">Reference proteome</keyword>
<evidence type="ECO:0000256" key="3">
    <source>
        <dbReference type="ARBA" id="ARBA00022842"/>
    </source>
</evidence>
<dbReference type="CDD" id="cd07037">
    <property type="entry name" value="TPP_PYR_MenD"/>
    <property type="match status" value="1"/>
</dbReference>
<dbReference type="Pfam" id="PF02776">
    <property type="entry name" value="TPP_enzyme_N"/>
    <property type="match status" value="1"/>
</dbReference>
<dbReference type="STRING" id="1229780.BN381_430050"/>
<evidence type="ECO:0000256" key="5">
    <source>
        <dbReference type="ARBA" id="ARBA00023211"/>
    </source>
</evidence>
<reference evidence="9 10" key="1">
    <citation type="journal article" date="2013" name="ISME J.">
        <title>Metabolic model for the filamentous 'Candidatus Microthrix parvicella' based on genomic and metagenomic analyses.</title>
        <authorList>
            <person name="Jon McIlroy S."/>
            <person name="Kristiansen R."/>
            <person name="Albertsen M."/>
            <person name="Michael Karst S."/>
            <person name="Rossetti S."/>
            <person name="Lund Nielsen J."/>
            <person name="Tandoi V."/>
            <person name="James Seviour R."/>
            <person name="Nielsen P.H."/>
        </authorList>
    </citation>
    <scope>NUCLEOTIDE SEQUENCE [LARGE SCALE GENOMIC DNA]</scope>
    <source>
        <strain evidence="9 10">RN1</strain>
    </source>
</reference>
<evidence type="ECO:0000259" key="7">
    <source>
        <dbReference type="Pfam" id="PF02775"/>
    </source>
</evidence>
<dbReference type="InterPro" id="IPR012001">
    <property type="entry name" value="Thiamin_PyroP_enz_TPP-bd_dom"/>
</dbReference>
<keyword evidence="6" id="KW-0474">Menaquinone biosynthesis</keyword>
<dbReference type="CDD" id="cd02009">
    <property type="entry name" value="TPP_SHCHC_synthase"/>
    <property type="match status" value="1"/>
</dbReference>
<keyword evidence="2 6" id="KW-0479">Metal-binding</keyword>
<evidence type="ECO:0000256" key="4">
    <source>
        <dbReference type="ARBA" id="ARBA00023052"/>
    </source>
</evidence>
<evidence type="ECO:0000313" key="9">
    <source>
        <dbReference type="EMBL" id="CCM64654.1"/>
    </source>
</evidence>
<gene>
    <name evidence="6" type="primary">menD</name>
    <name evidence="9" type="ORF">BN381_430050</name>
</gene>
<comment type="caution">
    <text evidence="9">The sequence shown here is derived from an EMBL/GenBank/DDBJ whole genome shotgun (WGS) entry which is preliminary data.</text>
</comment>
<dbReference type="GO" id="GO:0030976">
    <property type="term" value="F:thiamine pyrophosphate binding"/>
    <property type="evidence" value="ECO:0007669"/>
    <property type="project" value="UniProtKB-UniRule"/>
</dbReference>
<dbReference type="PANTHER" id="PTHR42916">
    <property type="entry name" value="2-SUCCINYL-5-ENOLPYRUVYL-6-HYDROXY-3-CYCLOHEXENE-1-CARBOXYLATE SYNTHASE"/>
    <property type="match status" value="1"/>
</dbReference>
<comment type="cofactor">
    <cofactor evidence="6">
        <name>Mg(2+)</name>
        <dbReference type="ChEBI" id="CHEBI:18420"/>
    </cofactor>
    <cofactor evidence="6">
        <name>Mn(2+)</name>
        <dbReference type="ChEBI" id="CHEBI:29035"/>
    </cofactor>
</comment>
<dbReference type="Gene3D" id="3.40.50.970">
    <property type="match status" value="2"/>
</dbReference>
<evidence type="ECO:0000259" key="8">
    <source>
        <dbReference type="Pfam" id="PF02776"/>
    </source>
</evidence>
<protein>
    <recommendedName>
        <fullName evidence="6">2-succinyl-5-enolpyruvyl-6-hydroxy-3-cyclohexene-1-carboxylate synthase</fullName>
        <shortName evidence="6">SEPHCHC synthase</shortName>
        <ecNumber evidence="6">2.2.1.9</ecNumber>
    </recommendedName>
    <alternativeName>
        <fullName evidence="6">Menaquinone biosynthesis protein MenD</fullName>
    </alternativeName>
</protein>